<keyword evidence="3" id="KW-0010">Activator</keyword>
<evidence type="ECO:0000256" key="2">
    <source>
        <dbReference type="ARBA" id="ARBA00023015"/>
    </source>
</evidence>
<organism evidence="5 6">
    <name type="scientific">Agarivorans gilvus</name>
    <dbReference type="NCBI Taxonomy" id="680279"/>
    <lineage>
        <taxon>Bacteria</taxon>
        <taxon>Pseudomonadati</taxon>
        <taxon>Pseudomonadota</taxon>
        <taxon>Gammaproteobacteria</taxon>
        <taxon>Alteromonadales</taxon>
        <taxon>Alteromonadaceae</taxon>
        <taxon>Agarivorans</taxon>
    </lineage>
</organism>
<keyword evidence="6" id="KW-1185">Reference proteome</keyword>
<dbReference type="InterPro" id="IPR009986">
    <property type="entry name" value="Tscrpt_reg_Crl"/>
</dbReference>
<dbReference type="RefSeq" id="WP_055732309.1">
    <property type="nucleotide sequence ID" value="NZ_BMDY01000004.1"/>
</dbReference>
<keyword evidence="2" id="KW-0805">Transcription regulation</keyword>
<evidence type="ECO:0000313" key="5">
    <source>
        <dbReference type="EMBL" id="GGA97625.1"/>
    </source>
</evidence>
<dbReference type="Proteomes" id="UP000651977">
    <property type="component" value="Unassembled WGS sequence"/>
</dbReference>
<dbReference type="EMBL" id="BMDY01000004">
    <property type="protein sequence ID" value="GGA97625.1"/>
    <property type="molecule type" value="Genomic_DNA"/>
</dbReference>
<evidence type="ECO:0000256" key="3">
    <source>
        <dbReference type="ARBA" id="ARBA00023159"/>
    </source>
</evidence>
<keyword evidence="4" id="KW-0804">Transcription</keyword>
<reference evidence="6" key="1">
    <citation type="journal article" date="2019" name="Int. J. Syst. Evol. Microbiol.">
        <title>The Global Catalogue of Microorganisms (GCM) 10K type strain sequencing project: providing services to taxonomists for standard genome sequencing and annotation.</title>
        <authorList>
            <consortium name="The Broad Institute Genomics Platform"/>
            <consortium name="The Broad Institute Genome Sequencing Center for Infectious Disease"/>
            <person name="Wu L."/>
            <person name="Ma J."/>
        </authorList>
    </citation>
    <scope>NUCLEOTIDE SEQUENCE [LARGE SCALE GENOMIC DNA]</scope>
    <source>
        <strain evidence="6">CGMCC 1.10131</strain>
    </source>
</reference>
<accession>A0ABQ1HZ89</accession>
<gene>
    <name evidence="5" type="primary">crl</name>
    <name evidence="5" type="ORF">GCM10007414_08240</name>
</gene>
<protein>
    <submittedName>
        <fullName evidence="5">Sigma factor-binding protein Crl</fullName>
    </submittedName>
</protein>
<evidence type="ECO:0000256" key="4">
    <source>
        <dbReference type="ARBA" id="ARBA00023163"/>
    </source>
</evidence>
<evidence type="ECO:0000313" key="6">
    <source>
        <dbReference type="Proteomes" id="UP000651977"/>
    </source>
</evidence>
<dbReference type="Pfam" id="PF07417">
    <property type="entry name" value="Crl"/>
    <property type="match status" value="1"/>
</dbReference>
<dbReference type="InterPro" id="IPR038208">
    <property type="entry name" value="Tscrpt_reg_Crl_sf"/>
</dbReference>
<sequence>MEVTWPSHGKLCSKFTAMGPYFRKEHSSSELYFFDCLASCLSAKPAADKREFYGWWFELRVNQQRFEYHYWFGLYDKQGEWQEDKIPSKFQAEVEDSLNAFYPKLLDTLQALGLEINAAPSLSPNLALPAA</sequence>
<proteinExistence type="predicted"/>
<name>A0ABQ1HZ89_9ALTE</name>
<comment type="caution">
    <text evidence="5">The sequence shown here is derived from an EMBL/GenBank/DDBJ whole genome shotgun (WGS) entry which is preliminary data.</text>
</comment>
<evidence type="ECO:0000256" key="1">
    <source>
        <dbReference type="ARBA" id="ARBA00022490"/>
    </source>
</evidence>
<dbReference type="NCBIfam" id="NF008217">
    <property type="entry name" value="PRK10984.1"/>
    <property type="match status" value="1"/>
</dbReference>
<dbReference type="Gene3D" id="3.30.310.230">
    <property type="entry name" value="Sigma factor-binding protein Crl monomer"/>
    <property type="match status" value="1"/>
</dbReference>
<keyword evidence="1" id="KW-0963">Cytoplasm</keyword>